<dbReference type="Pfam" id="PF04151">
    <property type="entry name" value="PPC"/>
    <property type="match status" value="1"/>
</dbReference>
<dbReference type="CDD" id="cd00063">
    <property type="entry name" value="FN3"/>
    <property type="match status" value="2"/>
</dbReference>
<keyword evidence="5" id="KW-1185">Reference proteome</keyword>
<dbReference type="AlphaFoldDB" id="A0A847RX36"/>
<dbReference type="Gene3D" id="2.60.40.10">
    <property type="entry name" value="Immunoglobulins"/>
    <property type="match status" value="3"/>
</dbReference>
<dbReference type="InterPro" id="IPR003961">
    <property type="entry name" value="FN3_dom"/>
</dbReference>
<dbReference type="InterPro" id="IPR013783">
    <property type="entry name" value="Ig-like_fold"/>
</dbReference>
<dbReference type="Proteomes" id="UP000570474">
    <property type="component" value="Unassembled WGS sequence"/>
</dbReference>
<proteinExistence type="predicted"/>
<dbReference type="Pfam" id="PF13583">
    <property type="entry name" value="Reprolysin_4"/>
    <property type="match status" value="1"/>
</dbReference>
<evidence type="ECO:0000313" key="4">
    <source>
        <dbReference type="EMBL" id="NLR67602.1"/>
    </source>
</evidence>
<dbReference type="PROSITE" id="PS50853">
    <property type="entry name" value="FN3"/>
    <property type="match status" value="2"/>
</dbReference>
<protein>
    <submittedName>
        <fullName evidence="4">T9SS type A sorting domain-containing protein</fullName>
    </submittedName>
</protein>
<comment type="caution">
    <text evidence="4">The sequence shown here is derived from an EMBL/GenBank/DDBJ whole genome shotgun (WGS) entry which is preliminary data.</text>
</comment>
<dbReference type="Gene3D" id="3.40.390.10">
    <property type="entry name" value="Collagenase (Catalytic Domain)"/>
    <property type="match status" value="1"/>
</dbReference>
<dbReference type="InterPro" id="IPR036116">
    <property type="entry name" value="FN3_sf"/>
</dbReference>
<dbReference type="InterPro" id="IPR007280">
    <property type="entry name" value="Peptidase_C_arc/bac"/>
</dbReference>
<dbReference type="PANTHER" id="PTHR46708:SF2">
    <property type="entry name" value="FIBRONECTIN TYPE-III DOMAIN-CONTAINING PROTEIN"/>
    <property type="match status" value="1"/>
</dbReference>
<dbReference type="Gene3D" id="2.60.120.380">
    <property type="match status" value="1"/>
</dbReference>
<name>A0A847RX36_9BACT</name>
<dbReference type="GO" id="GO:0008237">
    <property type="term" value="F:metallopeptidase activity"/>
    <property type="evidence" value="ECO:0007669"/>
    <property type="project" value="InterPro"/>
</dbReference>
<dbReference type="SUPFAM" id="SSF49265">
    <property type="entry name" value="Fibronectin type III"/>
    <property type="match status" value="1"/>
</dbReference>
<dbReference type="InterPro" id="IPR050991">
    <property type="entry name" value="ECM_Regulatory_Proteins"/>
</dbReference>
<dbReference type="NCBIfam" id="TIGR04183">
    <property type="entry name" value="Por_Secre_tail"/>
    <property type="match status" value="1"/>
</dbReference>
<accession>A0A847RX36</accession>
<organism evidence="4 5">
    <name type="scientific">Chitinophaga varians</name>
    <dbReference type="NCBI Taxonomy" id="2202339"/>
    <lineage>
        <taxon>Bacteria</taxon>
        <taxon>Pseudomonadati</taxon>
        <taxon>Bacteroidota</taxon>
        <taxon>Chitinophagia</taxon>
        <taxon>Chitinophagales</taxon>
        <taxon>Chitinophagaceae</taxon>
        <taxon>Chitinophaga</taxon>
    </lineage>
</organism>
<dbReference type="InterPro" id="IPR024079">
    <property type="entry name" value="MetalloPept_cat_dom_sf"/>
</dbReference>
<gene>
    <name evidence="4" type="ORF">HGH92_25080</name>
</gene>
<dbReference type="RefSeq" id="WP_168873552.1">
    <property type="nucleotide sequence ID" value="NZ_JABAIA010000003.1"/>
</dbReference>
<dbReference type="Pfam" id="PF18962">
    <property type="entry name" value="Por_Secre_tail"/>
    <property type="match status" value="1"/>
</dbReference>
<evidence type="ECO:0000259" key="3">
    <source>
        <dbReference type="PROSITE" id="PS50853"/>
    </source>
</evidence>
<evidence type="ECO:0000313" key="5">
    <source>
        <dbReference type="Proteomes" id="UP000570474"/>
    </source>
</evidence>
<dbReference type="PANTHER" id="PTHR46708">
    <property type="entry name" value="TENASCIN"/>
    <property type="match status" value="1"/>
</dbReference>
<dbReference type="Pfam" id="PF00041">
    <property type="entry name" value="fn3"/>
    <property type="match status" value="2"/>
</dbReference>
<dbReference type="EMBL" id="JABAIA010000003">
    <property type="protein sequence ID" value="NLR67602.1"/>
    <property type="molecule type" value="Genomic_DNA"/>
</dbReference>
<dbReference type="InterPro" id="IPR026444">
    <property type="entry name" value="Secre_tail"/>
</dbReference>
<feature type="domain" description="Fibronectin type-III" evidence="3">
    <location>
        <begin position="765"/>
        <end position="854"/>
    </location>
</feature>
<dbReference type="SMART" id="SM00060">
    <property type="entry name" value="FN3"/>
    <property type="match status" value="2"/>
</dbReference>
<keyword evidence="2" id="KW-0732">Signal</keyword>
<evidence type="ECO:0000256" key="1">
    <source>
        <dbReference type="ARBA" id="ARBA00022737"/>
    </source>
</evidence>
<reference evidence="4 5" key="1">
    <citation type="submission" date="2020-04" db="EMBL/GenBank/DDBJ databases">
        <authorList>
            <person name="Yin C."/>
        </authorList>
    </citation>
    <scope>NUCLEOTIDE SEQUENCE [LARGE SCALE GENOMIC DNA]</scope>
    <source>
        <strain evidence="4 5">Ae27</strain>
    </source>
</reference>
<feature type="domain" description="Fibronectin type-III" evidence="3">
    <location>
        <begin position="673"/>
        <end position="761"/>
    </location>
</feature>
<feature type="signal peptide" evidence="2">
    <location>
        <begin position="1"/>
        <end position="19"/>
    </location>
</feature>
<sequence>MRKVLLFAMALSCSITAFAQDYWRPHTAAAGITKDKAVARLAFPATYKLFDLNIAPLRSEVFKTVDSKQARTTIISLPNADGQIEQYEIREASNFEPALQARFPEIRAFSGKGITDKQATLKLSISPQGVQAMVFRTEKESEFIEPYSADHTVYTVFKKQAKTLPWKCSTPEQKLATGIGHQVGTVARSTGDAKTLRLAQSVTAEYSNYFGATSASQVNLVLAAINATLTRCNGVYEKDLAIHLNLIAGVTNIIFYDPSTDPYSDASQGAGGAWNSELQNTLTTKIGAANYDIGHLFGASGGGGNAGCIGCICVDNQKGSGFTSPADNIPQGDNFDIDYVVHEVGHQLGANHTFSMSNEGTGVNVEPGSGITIMGYAGITSQDIAPHSIAFYHAASIAQIQANLAGKTCPVTTSISGTNATPVVNAGGNFTIPISTPFALTGSATDANPGDVLTYSWEQNDNATSSQTGSASVASATKATGPNWISYAPTTSPVRYFPKLATILAGGLVSGPLPGGDAGANTEALSSVGRTLKFRLTVRDNVPYSSTAPVTIGQTNFADATITVTNTSGPFAITAPNTNVSWAGNSSQTVTWNVANTNTGAVSCANVKISISTDGGNTFSTLVASTPNDGSEAITVPNTPTTNARIKVEAVGNIFFDISNADFTITSGSGCASPAGLTASAITTTSATVAWTAVSGAVSYDVDYKATSSSTWTNAATATTAVSVNLTGLASGTAYDYRIRTNCSSGSSAYAASQFTTTSTGTCNAPAGLTSSAVTAASATLSWTAASGAVSYDVDYKPNTSSTWTNAATATTATSVNVSGLTSATLYDWRVRTNCSSGSSTYTAAQFTTLTASGCANPLDNSTNGTTAGAATIPFNTDVTGLISPSGDVDHYKFVITTGGTITITLGTLPGDYDLKLLNSAGTQLAISQAAGTSNETISRTVTPGTYYAQVYGYNGANSATSCYTLRVQLGTASRTDNDVVVSKEGTDIKEIKGQKVDIFPNPVNNIVNISLTGFTGKSEVSMLDVNGREVLRREVGLVNSQLDISSLPPGVYLIRVKNGVKQVYLKKIVKQ</sequence>
<evidence type="ECO:0000256" key="2">
    <source>
        <dbReference type="SAM" id="SignalP"/>
    </source>
</evidence>
<feature type="chain" id="PRO_5032638322" evidence="2">
    <location>
        <begin position="20"/>
        <end position="1072"/>
    </location>
</feature>
<dbReference type="SUPFAM" id="SSF89260">
    <property type="entry name" value="Collagen-binding domain"/>
    <property type="match status" value="1"/>
</dbReference>
<keyword evidence="1" id="KW-0677">Repeat</keyword>
<dbReference type="SUPFAM" id="SSF55486">
    <property type="entry name" value="Metalloproteases ('zincins'), catalytic domain"/>
    <property type="match status" value="1"/>
</dbReference>